<dbReference type="InterPro" id="IPR013324">
    <property type="entry name" value="RNA_pol_sigma_r3/r4-like"/>
</dbReference>
<sequence>MNTYHVSRNRNFGSQRAYTAHIPALAPPVQRFGPLRGGKVRTTRSQYMNSRRQESKPTSLSFLHEIRGSRILSSADELRLVALVKMGSDLKAELSHLKAATKANREPSHEEWADATGMTVSELDDRLKSSRLAKRLLVEHNLRLVVSIAKKFPNHGLAFEDLIQEGISGLIRAIDKFDSTKGYKLSTYAHWWIRQACQRAIICQSRTIRLPVHIHDNLSKIRQLTADIEATTGSKPTSEYLAAELDISRETLEILQRPTYDTSGLDVRDSEDASSVGQYLEEISMSTVDQLHLYGNSCLEARLDAILETLAPRERNILRMHYGLRDGEGMSLSEIGIKYGLSRERVRQIESGAIDKLRHPLRALPLAEHIEDLA</sequence>
<dbReference type="SUPFAM" id="SSF88946">
    <property type="entry name" value="Sigma2 domain of RNA polymerase sigma factors"/>
    <property type="match status" value="1"/>
</dbReference>
<dbReference type="Pfam" id="PF04542">
    <property type="entry name" value="Sigma70_r2"/>
    <property type="match status" value="1"/>
</dbReference>
<dbReference type="Gene3D" id="1.10.601.10">
    <property type="entry name" value="RNA Polymerase Primary Sigma Factor"/>
    <property type="match status" value="1"/>
</dbReference>
<dbReference type="InterPro" id="IPR050239">
    <property type="entry name" value="Sigma-70_RNA_pol_init_factors"/>
</dbReference>
<dbReference type="InterPro" id="IPR007630">
    <property type="entry name" value="RNA_pol_sigma70_r4"/>
</dbReference>
<evidence type="ECO:0000256" key="2">
    <source>
        <dbReference type="ARBA" id="ARBA00023015"/>
    </source>
</evidence>
<dbReference type="CDD" id="cd06171">
    <property type="entry name" value="Sigma70_r4"/>
    <property type="match status" value="1"/>
</dbReference>
<proteinExistence type="inferred from homology"/>
<dbReference type="PANTHER" id="PTHR30603">
    <property type="entry name" value="RNA POLYMERASE SIGMA FACTOR RPO"/>
    <property type="match status" value="1"/>
</dbReference>
<evidence type="ECO:0000256" key="1">
    <source>
        <dbReference type="ARBA" id="ARBA00007788"/>
    </source>
</evidence>
<dbReference type="GO" id="GO:0016987">
    <property type="term" value="F:sigma factor activity"/>
    <property type="evidence" value="ECO:0007669"/>
    <property type="project" value="UniProtKB-KW"/>
</dbReference>
<keyword evidence="4" id="KW-0238">DNA-binding</keyword>
<feature type="domain" description="RNA polymerase sigma-70" evidence="6">
    <location>
        <begin position="331"/>
        <end position="357"/>
    </location>
</feature>
<keyword evidence="3" id="KW-0731">Sigma factor</keyword>
<gene>
    <name evidence="7" type="ORF">OMED0929_LOCUS3274</name>
</gene>
<dbReference type="Pfam" id="PF04545">
    <property type="entry name" value="Sigma70_r4"/>
    <property type="match status" value="1"/>
</dbReference>
<dbReference type="Gene3D" id="1.10.10.10">
    <property type="entry name" value="Winged helix-like DNA-binding domain superfamily/Winged helix DNA-binding domain"/>
    <property type="match status" value="2"/>
</dbReference>
<evidence type="ECO:0000256" key="4">
    <source>
        <dbReference type="ARBA" id="ARBA00023125"/>
    </source>
</evidence>
<dbReference type="PANTHER" id="PTHR30603:SF47">
    <property type="entry name" value="RNA POLYMERASE SIGMA FACTOR SIGD, CHLOROPLASTIC"/>
    <property type="match status" value="1"/>
</dbReference>
<dbReference type="SUPFAM" id="SSF88659">
    <property type="entry name" value="Sigma3 and sigma4 domains of RNA polymerase sigma factors"/>
    <property type="match status" value="2"/>
</dbReference>
<dbReference type="AlphaFoldDB" id="A0A7S0KGY7"/>
<dbReference type="InterPro" id="IPR036388">
    <property type="entry name" value="WH-like_DNA-bd_sf"/>
</dbReference>
<organism evidence="7">
    <name type="scientific">Ostreococcus mediterraneus</name>
    <dbReference type="NCBI Taxonomy" id="1486918"/>
    <lineage>
        <taxon>Eukaryota</taxon>
        <taxon>Viridiplantae</taxon>
        <taxon>Chlorophyta</taxon>
        <taxon>Mamiellophyceae</taxon>
        <taxon>Mamiellales</taxon>
        <taxon>Bathycoccaceae</taxon>
        <taxon>Ostreococcus</taxon>
    </lineage>
</organism>
<comment type="similarity">
    <text evidence="1">Belongs to the sigma-70 factor family.</text>
</comment>
<protein>
    <recommendedName>
        <fullName evidence="6">RNA polymerase sigma-70 domain-containing protein</fullName>
    </recommendedName>
</protein>
<dbReference type="InterPro" id="IPR013325">
    <property type="entry name" value="RNA_pol_sigma_r2"/>
</dbReference>
<dbReference type="NCBIfam" id="TIGR02937">
    <property type="entry name" value="sigma70-ECF"/>
    <property type="match status" value="1"/>
</dbReference>
<dbReference type="GO" id="GO:0003677">
    <property type="term" value="F:DNA binding"/>
    <property type="evidence" value="ECO:0007669"/>
    <property type="project" value="UniProtKB-KW"/>
</dbReference>
<dbReference type="PROSITE" id="PS00716">
    <property type="entry name" value="SIGMA70_2"/>
    <property type="match status" value="1"/>
</dbReference>
<dbReference type="PRINTS" id="PR00046">
    <property type="entry name" value="SIGMA70FCT"/>
</dbReference>
<evidence type="ECO:0000313" key="7">
    <source>
        <dbReference type="EMBL" id="CAD8581316.1"/>
    </source>
</evidence>
<dbReference type="GO" id="GO:0006352">
    <property type="term" value="P:DNA-templated transcription initiation"/>
    <property type="evidence" value="ECO:0007669"/>
    <property type="project" value="InterPro"/>
</dbReference>
<dbReference type="InterPro" id="IPR007627">
    <property type="entry name" value="RNA_pol_sigma70_r2"/>
</dbReference>
<dbReference type="EMBL" id="HBEW01003905">
    <property type="protein sequence ID" value="CAD8581316.1"/>
    <property type="molecule type" value="Transcribed_RNA"/>
</dbReference>
<reference evidence="7" key="1">
    <citation type="submission" date="2021-01" db="EMBL/GenBank/DDBJ databases">
        <authorList>
            <person name="Corre E."/>
            <person name="Pelletier E."/>
            <person name="Niang G."/>
            <person name="Scheremetjew M."/>
            <person name="Finn R."/>
            <person name="Kale V."/>
            <person name="Holt S."/>
            <person name="Cochrane G."/>
            <person name="Meng A."/>
            <person name="Brown T."/>
            <person name="Cohen L."/>
        </authorList>
    </citation>
    <scope>NUCLEOTIDE SEQUENCE</scope>
    <source>
        <strain evidence="7">Clade-D-RCC2572</strain>
    </source>
</reference>
<name>A0A7S0KGY7_9CHLO</name>
<evidence type="ECO:0000256" key="3">
    <source>
        <dbReference type="ARBA" id="ARBA00023082"/>
    </source>
</evidence>
<evidence type="ECO:0000256" key="5">
    <source>
        <dbReference type="ARBA" id="ARBA00023163"/>
    </source>
</evidence>
<keyword evidence="5" id="KW-0804">Transcription</keyword>
<evidence type="ECO:0000259" key="6">
    <source>
        <dbReference type="PROSITE" id="PS00716"/>
    </source>
</evidence>
<dbReference type="InterPro" id="IPR014284">
    <property type="entry name" value="RNA_pol_sigma-70_dom"/>
</dbReference>
<keyword evidence="2" id="KW-0805">Transcription regulation</keyword>
<accession>A0A7S0KGY7</accession>
<dbReference type="InterPro" id="IPR000943">
    <property type="entry name" value="RNA_pol_sigma70"/>
</dbReference>